<dbReference type="eggNOG" id="ENOG502QPSA">
    <property type="taxonomic scope" value="Eukaryota"/>
</dbReference>
<sequence>MTKTGQHTVSEEIVKGLDHATFSIVKQCLSGCFPRHYGTSKKFSMKWLLTPGPSLGIVRVPGIGLIYTDPSSHKPPGVSPSPRLRLHQVRAGASRSTAIGRIGPKEYRMYRCIRRYGYKDLHQDDQDFERIIQMEDAHPWTPSSTEVSVDGRMTVVELRSARGGKTGGGGAPSAGQQEEGEVRKGRRPS</sequence>
<evidence type="ECO:0000313" key="2">
    <source>
        <dbReference type="EMBL" id="EFJ20537.1"/>
    </source>
</evidence>
<evidence type="ECO:0000313" key="3">
    <source>
        <dbReference type="Proteomes" id="UP000001514"/>
    </source>
</evidence>
<keyword evidence="3" id="KW-1185">Reference proteome</keyword>
<dbReference type="InParanoid" id="D8S541"/>
<dbReference type="GO" id="GO:0016020">
    <property type="term" value="C:membrane"/>
    <property type="evidence" value="ECO:0007669"/>
    <property type="project" value="InterPro"/>
</dbReference>
<reference evidence="2 3" key="1">
    <citation type="journal article" date="2011" name="Science">
        <title>The Selaginella genome identifies genetic changes associated with the evolution of vascular plants.</title>
        <authorList>
            <person name="Banks J.A."/>
            <person name="Nishiyama T."/>
            <person name="Hasebe M."/>
            <person name="Bowman J.L."/>
            <person name="Gribskov M."/>
            <person name="dePamphilis C."/>
            <person name="Albert V.A."/>
            <person name="Aono N."/>
            <person name="Aoyama T."/>
            <person name="Ambrose B.A."/>
            <person name="Ashton N.W."/>
            <person name="Axtell M.J."/>
            <person name="Barker E."/>
            <person name="Barker M.S."/>
            <person name="Bennetzen J.L."/>
            <person name="Bonawitz N.D."/>
            <person name="Chapple C."/>
            <person name="Cheng C."/>
            <person name="Correa L.G."/>
            <person name="Dacre M."/>
            <person name="DeBarry J."/>
            <person name="Dreyer I."/>
            <person name="Elias M."/>
            <person name="Engstrom E.M."/>
            <person name="Estelle M."/>
            <person name="Feng L."/>
            <person name="Finet C."/>
            <person name="Floyd S.K."/>
            <person name="Frommer W.B."/>
            <person name="Fujita T."/>
            <person name="Gramzow L."/>
            <person name="Gutensohn M."/>
            <person name="Harholt J."/>
            <person name="Hattori M."/>
            <person name="Heyl A."/>
            <person name="Hirai T."/>
            <person name="Hiwatashi Y."/>
            <person name="Ishikawa M."/>
            <person name="Iwata M."/>
            <person name="Karol K.G."/>
            <person name="Koehler B."/>
            <person name="Kolukisaoglu U."/>
            <person name="Kubo M."/>
            <person name="Kurata T."/>
            <person name="Lalonde S."/>
            <person name="Li K."/>
            <person name="Li Y."/>
            <person name="Litt A."/>
            <person name="Lyons E."/>
            <person name="Manning G."/>
            <person name="Maruyama T."/>
            <person name="Michael T.P."/>
            <person name="Mikami K."/>
            <person name="Miyazaki S."/>
            <person name="Morinaga S."/>
            <person name="Murata T."/>
            <person name="Mueller-Roeber B."/>
            <person name="Nelson D.R."/>
            <person name="Obara M."/>
            <person name="Oguri Y."/>
            <person name="Olmstead R.G."/>
            <person name="Onodera N."/>
            <person name="Petersen B.L."/>
            <person name="Pils B."/>
            <person name="Prigge M."/>
            <person name="Rensing S.A."/>
            <person name="Riano-Pachon D.M."/>
            <person name="Roberts A.W."/>
            <person name="Sato Y."/>
            <person name="Scheller H.V."/>
            <person name="Schulz B."/>
            <person name="Schulz C."/>
            <person name="Shakirov E.V."/>
            <person name="Shibagaki N."/>
            <person name="Shinohara N."/>
            <person name="Shippen D.E."/>
            <person name="Soerensen I."/>
            <person name="Sotooka R."/>
            <person name="Sugimoto N."/>
            <person name="Sugita M."/>
            <person name="Sumikawa N."/>
            <person name="Tanurdzic M."/>
            <person name="Theissen G."/>
            <person name="Ulvskov P."/>
            <person name="Wakazuki S."/>
            <person name="Weng J.K."/>
            <person name="Willats W.W."/>
            <person name="Wipf D."/>
            <person name="Wolf P.G."/>
            <person name="Yang L."/>
            <person name="Zimmer A.D."/>
            <person name="Zhu Q."/>
            <person name="Mitros T."/>
            <person name="Hellsten U."/>
            <person name="Loque D."/>
            <person name="Otillar R."/>
            <person name="Salamov A."/>
            <person name="Schmutz J."/>
            <person name="Shapiro H."/>
            <person name="Lindquist E."/>
            <person name="Lucas S."/>
            <person name="Rokhsar D."/>
            <person name="Grigoriev I.V."/>
        </authorList>
    </citation>
    <scope>NUCLEOTIDE SEQUENCE [LARGE SCALE GENOMIC DNA]</scope>
</reference>
<feature type="region of interest" description="Disordered" evidence="1">
    <location>
        <begin position="159"/>
        <end position="189"/>
    </location>
</feature>
<dbReference type="PANTHER" id="PTHR30540">
    <property type="entry name" value="OSMOTIC STRESS POTASSIUM TRANSPORTER"/>
    <property type="match status" value="1"/>
</dbReference>
<dbReference type="PANTHER" id="PTHR30540:SF83">
    <property type="entry name" value="K+ POTASSIUM TRANSPORTER"/>
    <property type="match status" value="1"/>
</dbReference>
<gene>
    <name evidence="2" type="ORF">SELMODRAFT_418240</name>
</gene>
<dbReference type="AlphaFoldDB" id="D8S541"/>
<dbReference type="EMBL" id="GL377602">
    <property type="protein sequence ID" value="EFJ20537.1"/>
    <property type="molecule type" value="Genomic_DNA"/>
</dbReference>
<dbReference type="Proteomes" id="UP000001514">
    <property type="component" value="Unassembled WGS sequence"/>
</dbReference>
<dbReference type="GO" id="GO:0015079">
    <property type="term" value="F:potassium ion transmembrane transporter activity"/>
    <property type="evidence" value="ECO:0007669"/>
    <property type="project" value="InterPro"/>
</dbReference>
<evidence type="ECO:0000256" key="1">
    <source>
        <dbReference type="SAM" id="MobiDB-lite"/>
    </source>
</evidence>
<dbReference type="KEGG" id="smo:SELMODRAFT_418240"/>
<accession>D8S541</accession>
<dbReference type="HOGENOM" id="CLU_1436693_0_0_1"/>
<organism evidence="3">
    <name type="scientific">Selaginella moellendorffii</name>
    <name type="common">Spikemoss</name>
    <dbReference type="NCBI Taxonomy" id="88036"/>
    <lineage>
        <taxon>Eukaryota</taxon>
        <taxon>Viridiplantae</taxon>
        <taxon>Streptophyta</taxon>
        <taxon>Embryophyta</taxon>
        <taxon>Tracheophyta</taxon>
        <taxon>Lycopodiopsida</taxon>
        <taxon>Selaginellales</taxon>
        <taxon>Selaginellaceae</taxon>
        <taxon>Selaginella</taxon>
    </lineage>
</organism>
<proteinExistence type="predicted"/>
<protein>
    <submittedName>
        <fullName evidence="2">Uncharacterized protein</fullName>
    </submittedName>
</protein>
<dbReference type="Gramene" id="EFJ20537">
    <property type="protein sequence ID" value="EFJ20537"/>
    <property type="gene ID" value="SELMODRAFT_418240"/>
</dbReference>
<dbReference type="InterPro" id="IPR003855">
    <property type="entry name" value="K+_transporter"/>
</dbReference>
<name>D8S541_SELML</name>